<dbReference type="Proteomes" id="UP001597351">
    <property type="component" value="Unassembled WGS sequence"/>
</dbReference>
<feature type="region of interest" description="Disordered" evidence="3">
    <location>
        <begin position="115"/>
        <end position="165"/>
    </location>
</feature>
<reference evidence="6" key="1">
    <citation type="journal article" date="2019" name="Int. J. Syst. Evol. Microbiol.">
        <title>The Global Catalogue of Microorganisms (GCM) 10K type strain sequencing project: providing services to taxonomists for standard genome sequencing and annotation.</title>
        <authorList>
            <consortium name="The Broad Institute Genomics Platform"/>
            <consortium name="The Broad Institute Genome Sequencing Center for Infectious Disease"/>
            <person name="Wu L."/>
            <person name="Ma J."/>
        </authorList>
    </citation>
    <scope>NUCLEOTIDE SEQUENCE [LARGE SCALE GENOMIC DNA]</scope>
    <source>
        <strain evidence="6">CGMCC 1.12477</strain>
    </source>
</reference>
<evidence type="ECO:0000256" key="3">
    <source>
        <dbReference type="SAM" id="MobiDB-lite"/>
    </source>
</evidence>
<dbReference type="InterPro" id="IPR041916">
    <property type="entry name" value="Anti_sigma_zinc_sf"/>
</dbReference>
<keyword evidence="6" id="KW-1185">Reference proteome</keyword>
<organism evidence="5 6">
    <name type="scientific">Nocardioides aestuarii</name>
    <dbReference type="NCBI Taxonomy" id="252231"/>
    <lineage>
        <taxon>Bacteria</taxon>
        <taxon>Bacillati</taxon>
        <taxon>Actinomycetota</taxon>
        <taxon>Actinomycetes</taxon>
        <taxon>Propionibacteriales</taxon>
        <taxon>Nocardioidaceae</taxon>
        <taxon>Nocardioides</taxon>
    </lineage>
</organism>
<evidence type="ECO:0008006" key="7">
    <source>
        <dbReference type="Google" id="ProtNLM"/>
    </source>
</evidence>
<evidence type="ECO:0000256" key="4">
    <source>
        <dbReference type="SAM" id="Phobius"/>
    </source>
</evidence>
<protein>
    <recommendedName>
        <fullName evidence="7">Zinc-finger domain-containing protein</fullName>
    </recommendedName>
</protein>
<evidence type="ECO:0000256" key="1">
    <source>
        <dbReference type="ARBA" id="ARBA00023015"/>
    </source>
</evidence>
<name>A0ABW4TI32_9ACTN</name>
<evidence type="ECO:0000313" key="5">
    <source>
        <dbReference type="EMBL" id="MFD1946040.1"/>
    </source>
</evidence>
<keyword evidence="4" id="KW-0472">Membrane</keyword>
<accession>A0ABW4TI32</accession>
<dbReference type="EMBL" id="JBHUGD010000003">
    <property type="protein sequence ID" value="MFD1946040.1"/>
    <property type="molecule type" value="Genomic_DNA"/>
</dbReference>
<keyword evidence="4" id="KW-0812">Transmembrane</keyword>
<keyword evidence="1" id="KW-0805">Transcription regulation</keyword>
<keyword evidence="4" id="KW-1133">Transmembrane helix</keyword>
<sequence length="165" mass="17095">MIGHLGSRVSALLDGQLPPAEAERAWAHVHTCHLCRDLVEREGWVKTRLSGLPEHPRGTAAPDHLKSSLRCGAPSPSGYLDPHADVDRPRRAAVVLLGGSAAGVAVLGVLALGLGQAQPPAPDRRAPVTDIGGELDRGTAGEDAGPVPVEVPGQLLHQTAPSPSR</sequence>
<evidence type="ECO:0000256" key="2">
    <source>
        <dbReference type="ARBA" id="ARBA00023163"/>
    </source>
</evidence>
<dbReference type="RefSeq" id="WP_343915950.1">
    <property type="nucleotide sequence ID" value="NZ_BAAAJT010000002.1"/>
</dbReference>
<feature type="transmembrane region" description="Helical" evidence="4">
    <location>
        <begin position="92"/>
        <end position="115"/>
    </location>
</feature>
<gene>
    <name evidence="5" type="ORF">ACFSDE_04510</name>
</gene>
<comment type="caution">
    <text evidence="5">The sequence shown here is derived from an EMBL/GenBank/DDBJ whole genome shotgun (WGS) entry which is preliminary data.</text>
</comment>
<proteinExistence type="predicted"/>
<feature type="region of interest" description="Disordered" evidence="3">
    <location>
        <begin position="50"/>
        <end position="84"/>
    </location>
</feature>
<dbReference type="Gene3D" id="1.10.10.1320">
    <property type="entry name" value="Anti-sigma factor, zinc-finger domain"/>
    <property type="match status" value="1"/>
</dbReference>
<feature type="compositionally biased region" description="Polar residues" evidence="3">
    <location>
        <begin position="156"/>
        <end position="165"/>
    </location>
</feature>
<keyword evidence="2" id="KW-0804">Transcription</keyword>
<evidence type="ECO:0000313" key="6">
    <source>
        <dbReference type="Proteomes" id="UP001597351"/>
    </source>
</evidence>